<accession>B2JB51</accession>
<dbReference type="PhylomeDB" id="B2JB51"/>
<dbReference type="HOGENOM" id="CLU_114501_2_0_3"/>
<organism evidence="1 2">
    <name type="scientific">Nostoc punctiforme (strain ATCC 29133 / PCC 73102)</name>
    <dbReference type="NCBI Taxonomy" id="63737"/>
    <lineage>
        <taxon>Bacteria</taxon>
        <taxon>Bacillati</taxon>
        <taxon>Cyanobacteriota</taxon>
        <taxon>Cyanophyceae</taxon>
        <taxon>Nostocales</taxon>
        <taxon>Nostocaceae</taxon>
        <taxon>Nostoc</taxon>
    </lineage>
</organism>
<proteinExistence type="predicted"/>
<gene>
    <name evidence="1" type="ordered locus">Npun_BF005</name>
</gene>
<keyword evidence="1" id="KW-0614">Plasmid</keyword>
<reference evidence="2" key="1">
    <citation type="submission" date="2008-04" db="EMBL/GenBank/DDBJ databases">
        <title>Complete sequence of plasmid 2 of Nostoc punctiforme ATCC 29133.</title>
        <authorList>
            <consortium name="US DOE Joint Genome Institute"/>
            <person name="Copeland A."/>
            <person name="Lucas S."/>
            <person name="Lapidus A."/>
            <person name="Glavina del Rio T."/>
            <person name="Dalin E."/>
            <person name="Tice H."/>
            <person name="Pitluck S."/>
            <person name="Chain P."/>
            <person name="Malfatti S."/>
            <person name="Shin M."/>
            <person name="Vergez L."/>
            <person name="Schmutz J."/>
            <person name="Larimer F."/>
            <person name="Land M."/>
            <person name="Hauser L."/>
            <person name="Kyrpides N."/>
            <person name="Kim E."/>
            <person name="Meeks J.C."/>
            <person name="Elhai J."/>
            <person name="Campbell E.L."/>
            <person name="Thiel T."/>
            <person name="Longmire J."/>
            <person name="Potts M."/>
            <person name="Atlas R."/>
        </authorList>
    </citation>
    <scope>NUCLEOTIDE SEQUENCE [LARGE SCALE GENOMIC DNA]</scope>
    <source>
        <strain evidence="2">ATCC 29133 / PCC 73102</strain>
        <plasmid evidence="2">Plasmid pNPUN02</plasmid>
    </source>
</reference>
<dbReference type="OrthoDB" id="161705at2"/>
<sequence length="101" mass="11811">MSKTRYSKDWKQIATAVKDASNWRCTKCDRICLRPGEKPSELTLSQRRVYNLQVHHYNFDPSDNRKENLGCLCSGCHLHYHRFRRGNISPGQLSLFQLNDA</sequence>
<dbReference type="RefSeq" id="WP_012413168.1">
    <property type="nucleotide sequence ID" value="NC_010632.1"/>
</dbReference>
<keyword evidence="1" id="KW-0255">Endonuclease</keyword>
<dbReference type="GO" id="GO:0004519">
    <property type="term" value="F:endonuclease activity"/>
    <property type="evidence" value="ECO:0007669"/>
    <property type="project" value="UniProtKB-KW"/>
</dbReference>
<dbReference type="EMBL" id="CP001039">
    <property type="protein sequence ID" value="ACC85155.1"/>
    <property type="molecule type" value="Genomic_DNA"/>
</dbReference>
<keyword evidence="1" id="KW-0378">Hydrolase</keyword>
<dbReference type="EnsemblBacteria" id="ACC85155">
    <property type="protein sequence ID" value="ACC85155"/>
    <property type="gene ID" value="Npun_BF005"/>
</dbReference>
<protein>
    <submittedName>
        <fullName evidence="1">HNH endonuclease</fullName>
    </submittedName>
</protein>
<keyword evidence="1" id="KW-0540">Nuclease</keyword>
<dbReference type="Proteomes" id="UP000001191">
    <property type="component" value="Plasmid pNPUN02"/>
</dbReference>
<evidence type="ECO:0000313" key="1">
    <source>
        <dbReference type="EMBL" id="ACC85155.1"/>
    </source>
</evidence>
<dbReference type="KEGG" id="npu:Npun_BF005"/>
<geneLocation type="plasmid" evidence="1 2">
    <name>pNPUN02</name>
</geneLocation>
<name>B2JB51_NOSP7</name>
<keyword evidence="2" id="KW-1185">Reference proteome</keyword>
<dbReference type="AlphaFoldDB" id="B2JB51"/>
<evidence type="ECO:0000313" key="2">
    <source>
        <dbReference type="Proteomes" id="UP000001191"/>
    </source>
</evidence>